<keyword evidence="4" id="KW-1185">Reference proteome</keyword>
<dbReference type="Proteomes" id="UP000255108">
    <property type="component" value="Unassembled WGS sequence"/>
</dbReference>
<dbReference type="EMBL" id="SMBT01000026">
    <property type="protein sequence ID" value="TCU81178.1"/>
    <property type="molecule type" value="Genomic_DNA"/>
</dbReference>
<evidence type="ECO:0000313" key="3">
    <source>
        <dbReference type="Proteomes" id="UP000255108"/>
    </source>
</evidence>
<reference evidence="2 4" key="2">
    <citation type="submission" date="2019-03" db="EMBL/GenBank/DDBJ databases">
        <title>Genomic Encyclopedia of Type Strains, Phase IV (KMG-IV): sequencing the most valuable type-strain genomes for metagenomic binning, comparative biology and taxonomic classification.</title>
        <authorList>
            <person name="Goeker M."/>
        </authorList>
    </citation>
    <scope>NUCLEOTIDE SEQUENCE [LARGE SCALE GENOMIC DNA]</scope>
    <source>
        <strain evidence="2 4">DSM 3764</strain>
    </source>
</reference>
<name>A0A377Q5X5_9NEIS</name>
<evidence type="ECO:0000313" key="1">
    <source>
        <dbReference type="EMBL" id="STQ90155.1"/>
    </source>
</evidence>
<sequence>MKLFFKYFTRQPSYSPPAWLVMALAWYPLMKFKAQHKSMKGFLSFVEIQGNLNAQLVNLRRLPVVLKVMQ</sequence>
<evidence type="ECO:0000313" key="2">
    <source>
        <dbReference type="EMBL" id="TCU81178.1"/>
    </source>
</evidence>
<dbReference type="Proteomes" id="UP000295794">
    <property type="component" value="Unassembled WGS sequence"/>
</dbReference>
<gene>
    <name evidence="2" type="ORF">EV682_1269</name>
    <name evidence="1" type="ORF">NCTC11159_01217</name>
</gene>
<dbReference type="EMBL" id="UGHR01000001">
    <property type="protein sequence ID" value="STQ90155.1"/>
    <property type="molecule type" value="Genomic_DNA"/>
</dbReference>
<accession>A0A377Q5X5</accession>
<dbReference type="AlphaFoldDB" id="A0A377Q5X5"/>
<evidence type="ECO:0000313" key="4">
    <source>
        <dbReference type="Proteomes" id="UP000295794"/>
    </source>
</evidence>
<protein>
    <submittedName>
        <fullName evidence="1">Uncharacterized protein</fullName>
    </submittedName>
</protein>
<reference evidence="1 3" key="1">
    <citation type="submission" date="2018-06" db="EMBL/GenBank/DDBJ databases">
        <authorList>
            <consortium name="Pathogen Informatics"/>
            <person name="Doyle S."/>
        </authorList>
    </citation>
    <scope>NUCLEOTIDE SEQUENCE [LARGE SCALE GENOMIC DNA]</scope>
    <source>
        <strain evidence="1 3">NCTC11159</strain>
    </source>
</reference>
<organism evidence="1 3">
    <name type="scientific">Iodobacter fluviatilis</name>
    <dbReference type="NCBI Taxonomy" id="537"/>
    <lineage>
        <taxon>Bacteria</taxon>
        <taxon>Pseudomonadati</taxon>
        <taxon>Pseudomonadota</taxon>
        <taxon>Betaproteobacteria</taxon>
        <taxon>Neisseriales</taxon>
        <taxon>Chitinibacteraceae</taxon>
        <taxon>Iodobacter</taxon>
    </lineage>
</organism>
<proteinExistence type="predicted"/>